<dbReference type="RefSeq" id="WP_214505824.1">
    <property type="nucleotide sequence ID" value="NZ_JAHEPS010000001.1"/>
</dbReference>
<dbReference type="EMBL" id="JAHEPS010000001">
    <property type="protein sequence ID" value="MBT1443654.1"/>
    <property type="molecule type" value="Genomic_DNA"/>
</dbReference>
<evidence type="ECO:0008006" key="3">
    <source>
        <dbReference type="Google" id="ProtNLM"/>
    </source>
</evidence>
<dbReference type="Proteomes" id="UP001195903">
    <property type="component" value="Unassembled WGS sequence"/>
</dbReference>
<comment type="caution">
    <text evidence="1">The sequence shown here is derived from an EMBL/GenBank/DDBJ whole genome shotgun (WGS) entry which is preliminary data.</text>
</comment>
<accession>A0ABS5UZM5</accession>
<evidence type="ECO:0000313" key="1">
    <source>
        <dbReference type="EMBL" id="MBT1443654.1"/>
    </source>
</evidence>
<proteinExistence type="predicted"/>
<reference evidence="1 2" key="1">
    <citation type="submission" date="2021-05" db="EMBL/GenBank/DDBJ databases">
        <title>Shewanella sp. JM162201.</title>
        <authorList>
            <person name="Xu S."/>
            <person name="Li A."/>
        </authorList>
    </citation>
    <scope>NUCLEOTIDE SEQUENCE [LARGE SCALE GENOMIC DNA]</scope>
    <source>
        <strain evidence="1 2">JM162201</strain>
    </source>
</reference>
<name>A0ABS5UZM5_9GAMM</name>
<evidence type="ECO:0000313" key="2">
    <source>
        <dbReference type="Proteomes" id="UP001195903"/>
    </source>
</evidence>
<keyword evidence="2" id="KW-1185">Reference proteome</keyword>
<gene>
    <name evidence="1" type="ORF">KJI95_03835</name>
</gene>
<organism evidence="1 2">
    <name type="scientific">Shewanella jiangmenensis</name>
    <dbReference type="NCBI Taxonomy" id="2837387"/>
    <lineage>
        <taxon>Bacteria</taxon>
        <taxon>Pseudomonadati</taxon>
        <taxon>Pseudomonadota</taxon>
        <taxon>Gammaproteobacteria</taxon>
        <taxon>Alteromonadales</taxon>
        <taxon>Shewanellaceae</taxon>
        <taxon>Shewanella</taxon>
    </lineage>
</organism>
<sequence length="528" mass="62165">MKIRDLETNRLMSAGELIRTLVKRSGLSRNQVHEEMKRRVGGRSIGAASKLSDIFADRRQLPLRDLVPLFDSIPMKKSERDYYLCELIKAYTDENLARYIKSPSKSHINNQRMLLEIDGLKREIKNYEYLMFMSELKMTSKTIYLENDSLTLDELHHFERNDFSYNYEEHEKDVRLSEKQLEKYLSMWDDACMELIKTLNNPKLMSVIHACMSKNLQFELNSFLRWEFLEPMESTWSWLNHRVSKVSVLELNSRLFSMWMKEFPEAFNKTIELISDVCEYDGYTPKYLSSDYTSWSKNLGFPSFYEYMAERHLLMRQESPTLFVLLNPLAKSFSPYILSAFRRMSLEMLEMYVEHSGSGWMDIIDFSDLFSGEFTTSDVSGKVSKLANTIMLLSENHKNLELSEQVKIEIIQSFHPSETSDYIWKARVERSFRNYCSILELVRSKSEVANSVDYFDSLVGVDESYSGRLKVFNENLVGLIRAGMSECAKEKLYKDFSAFDDYSNKMDERYKEMQERLNDLKVDIFDIL</sequence>
<protein>
    <recommendedName>
        <fullName evidence="3">HTH cro/C1-type domain-containing protein</fullName>
    </recommendedName>
</protein>